<dbReference type="Proteomes" id="UP000789920">
    <property type="component" value="Unassembled WGS sequence"/>
</dbReference>
<comment type="caution">
    <text evidence="1">The sequence shown here is derived from an EMBL/GenBank/DDBJ whole genome shotgun (WGS) entry which is preliminary data.</text>
</comment>
<sequence length="118" mass="13768">MWSSNNFNKDFMTTFNEGTWEHFVLYPLFDILTLSLDKCVLRWGESTSSASKYRKSENIKFEKETREQFDRIMAPFLTSSQAKKADTWIEMMIAKNLHEIVFAETSGSPFQATCTTKK</sequence>
<feature type="non-terminal residue" evidence="1">
    <location>
        <position position="118"/>
    </location>
</feature>
<reference evidence="1" key="1">
    <citation type="submission" date="2021-06" db="EMBL/GenBank/DDBJ databases">
        <authorList>
            <person name="Kallberg Y."/>
            <person name="Tangrot J."/>
            <person name="Rosling A."/>
        </authorList>
    </citation>
    <scope>NUCLEOTIDE SEQUENCE</scope>
    <source>
        <strain evidence="1">MA461A</strain>
    </source>
</reference>
<evidence type="ECO:0000313" key="1">
    <source>
        <dbReference type="EMBL" id="CAG8849215.1"/>
    </source>
</evidence>
<dbReference type="EMBL" id="CAJVQC010164389">
    <property type="protein sequence ID" value="CAG8849215.1"/>
    <property type="molecule type" value="Genomic_DNA"/>
</dbReference>
<proteinExistence type="predicted"/>
<protein>
    <submittedName>
        <fullName evidence="1">7073_t:CDS:1</fullName>
    </submittedName>
</protein>
<evidence type="ECO:0000313" key="2">
    <source>
        <dbReference type="Proteomes" id="UP000789920"/>
    </source>
</evidence>
<name>A0ACA9SVT9_9GLOM</name>
<keyword evidence="2" id="KW-1185">Reference proteome</keyword>
<gene>
    <name evidence="1" type="ORF">RPERSI_LOCUS35489</name>
</gene>
<organism evidence="1 2">
    <name type="scientific">Racocetra persica</name>
    <dbReference type="NCBI Taxonomy" id="160502"/>
    <lineage>
        <taxon>Eukaryota</taxon>
        <taxon>Fungi</taxon>
        <taxon>Fungi incertae sedis</taxon>
        <taxon>Mucoromycota</taxon>
        <taxon>Glomeromycotina</taxon>
        <taxon>Glomeromycetes</taxon>
        <taxon>Diversisporales</taxon>
        <taxon>Gigasporaceae</taxon>
        <taxon>Racocetra</taxon>
    </lineage>
</organism>
<accession>A0ACA9SVT9</accession>